<dbReference type="InterPro" id="IPR011993">
    <property type="entry name" value="PH-like_dom_sf"/>
</dbReference>
<sequence length="84" mass="10004">MLEDFEDDIQVPYLLYRNVSQEVNGIWFYNAQECEEVANHFSRYRIEQKLPRRMLQLQNGVDINRSERAISKDEGSNTDEDCET</sequence>
<organism evidence="5 6">
    <name type="scientific">Tripterygium wilfordii</name>
    <name type="common">Thunder God vine</name>
    <dbReference type="NCBI Taxonomy" id="458696"/>
    <lineage>
        <taxon>Eukaryota</taxon>
        <taxon>Viridiplantae</taxon>
        <taxon>Streptophyta</taxon>
        <taxon>Embryophyta</taxon>
        <taxon>Tracheophyta</taxon>
        <taxon>Spermatophyta</taxon>
        <taxon>Magnoliopsida</taxon>
        <taxon>eudicotyledons</taxon>
        <taxon>Gunneridae</taxon>
        <taxon>Pentapetalae</taxon>
        <taxon>rosids</taxon>
        <taxon>fabids</taxon>
        <taxon>Celastrales</taxon>
        <taxon>Celastraceae</taxon>
        <taxon>Tripterygium</taxon>
    </lineage>
</organism>
<dbReference type="GO" id="GO:0031087">
    <property type="term" value="P:deadenylation-independent decapping of nuclear-transcribed mRNA"/>
    <property type="evidence" value="ECO:0007669"/>
    <property type="project" value="TreeGrafter"/>
</dbReference>
<comment type="similarity">
    <text evidence="2">Belongs to the DCP1 family.</text>
</comment>
<dbReference type="Proteomes" id="UP000593562">
    <property type="component" value="Unassembled WGS sequence"/>
</dbReference>
<dbReference type="InterPro" id="IPR010334">
    <property type="entry name" value="Dcp1"/>
</dbReference>
<name>A0A7J7DYK0_TRIWF</name>
<comment type="caution">
    <text evidence="5">The sequence shown here is derived from an EMBL/GenBank/DDBJ whole genome shotgun (WGS) entry which is preliminary data.</text>
</comment>
<proteinExistence type="inferred from homology"/>
<dbReference type="GO" id="GO:0006397">
    <property type="term" value="P:mRNA processing"/>
    <property type="evidence" value="ECO:0007669"/>
    <property type="project" value="UniProtKB-KW"/>
</dbReference>
<comment type="subcellular location">
    <subcellularLocation>
        <location evidence="1">Cytoplasm</location>
    </subcellularLocation>
</comment>
<dbReference type="GO" id="GO:0000932">
    <property type="term" value="C:P-body"/>
    <property type="evidence" value="ECO:0007669"/>
    <property type="project" value="TreeGrafter"/>
</dbReference>
<evidence type="ECO:0000256" key="2">
    <source>
        <dbReference type="ARBA" id="ARBA00008778"/>
    </source>
</evidence>
<accession>A0A7J7DYK0</accession>
<dbReference type="EMBL" id="JAAARO010000002">
    <property type="protein sequence ID" value="KAF5751264.1"/>
    <property type="molecule type" value="Genomic_DNA"/>
</dbReference>
<keyword evidence="3" id="KW-0963">Cytoplasm</keyword>
<evidence type="ECO:0000256" key="1">
    <source>
        <dbReference type="ARBA" id="ARBA00004496"/>
    </source>
</evidence>
<dbReference type="AlphaFoldDB" id="A0A7J7DYK0"/>
<dbReference type="GO" id="GO:0008047">
    <property type="term" value="F:enzyme activator activity"/>
    <property type="evidence" value="ECO:0007669"/>
    <property type="project" value="InterPro"/>
</dbReference>
<dbReference type="SUPFAM" id="SSF50729">
    <property type="entry name" value="PH domain-like"/>
    <property type="match status" value="1"/>
</dbReference>
<dbReference type="Gene3D" id="2.30.29.30">
    <property type="entry name" value="Pleckstrin-homology domain (PH domain)/Phosphotyrosine-binding domain (PTB)"/>
    <property type="match status" value="1"/>
</dbReference>
<dbReference type="PANTHER" id="PTHR16290">
    <property type="entry name" value="TRANSCRIPTION FACTOR SMIF DECAPPING ENZYME DCP1"/>
    <property type="match status" value="1"/>
</dbReference>
<keyword evidence="4" id="KW-0507">mRNA processing</keyword>
<evidence type="ECO:0000313" key="6">
    <source>
        <dbReference type="Proteomes" id="UP000593562"/>
    </source>
</evidence>
<dbReference type="GO" id="GO:0003729">
    <property type="term" value="F:mRNA binding"/>
    <property type="evidence" value="ECO:0007669"/>
    <property type="project" value="TreeGrafter"/>
</dbReference>
<evidence type="ECO:0000256" key="3">
    <source>
        <dbReference type="ARBA" id="ARBA00022490"/>
    </source>
</evidence>
<dbReference type="InParanoid" id="A0A7J7DYK0"/>
<reference evidence="5 6" key="1">
    <citation type="journal article" date="2020" name="Nat. Commun.">
        <title>Genome of Tripterygium wilfordii and identification of cytochrome P450 involved in triptolide biosynthesis.</title>
        <authorList>
            <person name="Tu L."/>
            <person name="Su P."/>
            <person name="Zhang Z."/>
            <person name="Gao L."/>
            <person name="Wang J."/>
            <person name="Hu T."/>
            <person name="Zhou J."/>
            <person name="Zhang Y."/>
            <person name="Zhao Y."/>
            <person name="Liu Y."/>
            <person name="Song Y."/>
            <person name="Tong Y."/>
            <person name="Lu Y."/>
            <person name="Yang J."/>
            <person name="Xu C."/>
            <person name="Jia M."/>
            <person name="Peters R.J."/>
            <person name="Huang L."/>
            <person name="Gao W."/>
        </authorList>
    </citation>
    <scope>NUCLEOTIDE SEQUENCE [LARGE SCALE GENOMIC DNA]</scope>
    <source>
        <strain evidence="6">cv. XIE 37</strain>
        <tissue evidence="5">Leaf</tissue>
    </source>
</reference>
<protein>
    <submittedName>
        <fullName evidence="5">mRNA-decapping enzyme-like protein-like isoform X3</fullName>
    </submittedName>
</protein>
<gene>
    <name evidence="5" type="ORF">HS088_TW02G00276</name>
</gene>
<dbReference type="GO" id="GO:0000290">
    <property type="term" value="P:deadenylation-dependent decapping of nuclear-transcribed mRNA"/>
    <property type="evidence" value="ECO:0007669"/>
    <property type="project" value="InterPro"/>
</dbReference>
<evidence type="ECO:0000313" key="5">
    <source>
        <dbReference type="EMBL" id="KAF5751264.1"/>
    </source>
</evidence>
<dbReference type="Pfam" id="PF06058">
    <property type="entry name" value="DCP1"/>
    <property type="match status" value="1"/>
</dbReference>
<keyword evidence="6" id="KW-1185">Reference proteome</keyword>
<evidence type="ECO:0000256" key="4">
    <source>
        <dbReference type="ARBA" id="ARBA00022664"/>
    </source>
</evidence>
<dbReference type="PANTHER" id="PTHR16290:SF0">
    <property type="entry name" value="DECAPPING PROTEIN 1, ISOFORM A"/>
    <property type="match status" value="1"/>
</dbReference>